<dbReference type="RefSeq" id="WP_238237711.1">
    <property type="nucleotide sequence ID" value="NZ_BPQQ01000049.1"/>
</dbReference>
<gene>
    <name evidence="2" type="ORF">GMJLKIPL_4138</name>
</gene>
<reference evidence="2" key="1">
    <citation type="journal article" date="2021" name="Front. Microbiol.">
        <title>Comprehensive Comparative Genomics and Phenotyping of Methylobacterium Species.</title>
        <authorList>
            <person name="Alessa O."/>
            <person name="Ogura Y."/>
            <person name="Fujitani Y."/>
            <person name="Takami H."/>
            <person name="Hayashi T."/>
            <person name="Sahin N."/>
            <person name="Tani A."/>
        </authorList>
    </citation>
    <scope>NUCLEOTIDE SEQUENCE</scope>
    <source>
        <strain evidence="2">DSM 17168</strain>
    </source>
</reference>
<sequence length="136" mass="14734">MTKAALPSITEDLAPRKRVDLKAIRPAAVDDAAVAENSRKIGTEWGAQTSLTPVEPSPPPAPAPKAEAPVAAPEHPKVPLASLRIEVPEYLDRELAIRAAEQRVTKQYLVAKALQAAGYRLDDADLVEDKRKAKKR</sequence>
<protein>
    <submittedName>
        <fullName evidence="2">Uncharacterized protein</fullName>
    </submittedName>
</protein>
<dbReference type="Proteomes" id="UP001055153">
    <property type="component" value="Unassembled WGS sequence"/>
</dbReference>
<keyword evidence="3" id="KW-1185">Reference proteome</keyword>
<feature type="region of interest" description="Disordered" evidence="1">
    <location>
        <begin position="32"/>
        <end position="75"/>
    </location>
</feature>
<accession>A0ABQ4SHZ7</accession>
<feature type="compositionally biased region" description="Low complexity" evidence="1">
    <location>
        <begin position="64"/>
        <end position="73"/>
    </location>
</feature>
<evidence type="ECO:0000256" key="1">
    <source>
        <dbReference type="SAM" id="MobiDB-lite"/>
    </source>
</evidence>
<evidence type="ECO:0000313" key="2">
    <source>
        <dbReference type="EMBL" id="GJE02194.1"/>
    </source>
</evidence>
<name>A0ABQ4SHZ7_9HYPH</name>
<organism evidence="2 3">
    <name type="scientific">Methylobacterium isbiliense</name>
    <dbReference type="NCBI Taxonomy" id="315478"/>
    <lineage>
        <taxon>Bacteria</taxon>
        <taxon>Pseudomonadati</taxon>
        <taxon>Pseudomonadota</taxon>
        <taxon>Alphaproteobacteria</taxon>
        <taxon>Hyphomicrobiales</taxon>
        <taxon>Methylobacteriaceae</taxon>
        <taxon>Methylobacterium</taxon>
    </lineage>
</organism>
<reference evidence="2" key="2">
    <citation type="submission" date="2021-08" db="EMBL/GenBank/DDBJ databases">
        <authorList>
            <person name="Tani A."/>
            <person name="Ola A."/>
            <person name="Ogura Y."/>
            <person name="Katsura K."/>
            <person name="Hayashi T."/>
        </authorList>
    </citation>
    <scope>NUCLEOTIDE SEQUENCE</scope>
    <source>
        <strain evidence="2">DSM 17168</strain>
    </source>
</reference>
<evidence type="ECO:0000313" key="3">
    <source>
        <dbReference type="Proteomes" id="UP001055153"/>
    </source>
</evidence>
<comment type="caution">
    <text evidence="2">The sequence shown here is derived from an EMBL/GenBank/DDBJ whole genome shotgun (WGS) entry which is preliminary data.</text>
</comment>
<dbReference type="EMBL" id="BPQQ01000049">
    <property type="protein sequence ID" value="GJE02194.1"/>
    <property type="molecule type" value="Genomic_DNA"/>
</dbReference>
<proteinExistence type="predicted"/>